<accession>A0A4Q1D0X9</accession>
<name>A0A4Q1D0X9_9BACT</name>
<sequence length="263" mass="30513">MKTNIVRLGSVVLNGVGGPEAGAMDMIYTYLLQEYEQDFYSYISINQIGDDLQEFVRKDGKRVHINIRYPVVKSFEDRTPDELNLYRLEVMHEALMRIAQTDNKLSPEKLVLIKEKIIKQHFLFDFVYKSLVNKSLNTLMGAVVVRPLLDRFDFFITVTEDGTELCKVKFYSGHRTDYYMADLFSICKWNGLSEFIVSGKKKEMEVRVRFREGMIEFKNTSGFKSGPPFWEMMRIDADKETAWKNFVYSLPPAFAAIITNGPN</sequence>
<keyword evidence="2" id="KW-1185">Reference proteome</keyword>
<comment type="caution">
    <text evidence="1">The sequence shown here is derived from an EMBL/GenBank/DDBJ whole genome shotgun (WGS) entry which is preliminary data.</text>
</comment>
<dbReference type="OrthoDB" id="9838863at2"/>
<dbReference type="Proteomes" id="UP000290545">
    <property type="component" value="Unassembled WGS sequence"/>
</dbReference>
<organism evidence="1 2">
    <name type="scientific">Filimonas effusa</name>
    <dbReference type="NCBI Taxonomy" id="2508721"/>
    <lineage>
        <taxon>Bacteria</taxon>
        <taxon>Pseudomonadati</taxon>
        <taxon>Bacteroidota</taxon>
        <taxon>Chitinophagia</taxon>
        <taxon>Chitinophagales</taxon>
        <taxon>Chitinophagaceae</taxon>
        <taxon>Filimonas</taxon>
    </lineage>
</organism>
<dbReference type="AlphaFoldDB" id="A0A4Q1D0X9"/>
<evidence type="ECO:0000313" key="2">
    <source>
        <dbReference type="Proteomes" id="UP000290545"/>
    </source>
</evidence>
<proteinExistence type="predicted"/>
<protein>
    <submittedName>
        <fullName evidence="1">Uncharacterized protein</fullName>
    </submittedName>
</protein>
<dbReference type="EMBL" id="SDHZ01000004">
    <property type="protein sequence ID" value="RXK81423.1"/>
    <property type="molecule type" value="Genomic_DNA"/>
</dbReference>
<gene>
    <name evidence="1" type="ORF">ESB13_21050</name>
</gene>
<reference evidence="1 2" key="1">
    <citation type="submission" date="2019-01" db="EMBL/GenBank/DDBJ databases">
        <title>Filimonas sp. strain TTM-71.</title>
        <authorList>
            <person name="Chen W.-M."/>
        </authorList>
    </citation>
    <scope>NUCLEOTIDE SEQUENCE [LARGE SCALE GENOMIC DNA]</scope>
    <source>
        <strain evidence="1 2">TTM-71</strain>
    </source>
</reference>
<evidence type="ECO:0000313" key="1">
    <source>
        <dbReference type="EMBL" id="RXK81423.1"/>
    </source>
</evidence>
<dbReference type="RefSeq" id="WP_129005674.1">
    <property type="nucleotide sequence ID" value="NZ_SDHZ01000004.1"/>
</dbReference>